<evidence type="ECO:0000313" key="1">
    <source>
        <dbReference type="EMBL" id="KAK9187323.1"/>
    </source>
</evidence>
<dbReference type="EMBL" id="JBCGBO010000007">
    <property type="protein sequence ID" value="KAK9187323.1"/>
    <property type="molecule type" value="Genomic_DNA"/>
</dbReference>
<sequence length="44" mass="5071">MAEKWERPYQIRKVLGKGASKLQTLGGKKVPTAWNVIHLKKFYA</sequence>
<name>A0AAP0QF38_9ROSI</name>
<gene>
    <name evidence="1" type="ORF">WN944_018715</name>
</gene>
<dbReference type="AlphaFoldDB" id="A0AAP0QF38"/>
<reference evidence="1 2" key="1">
    <citation type="submission" date="2024-05" db="EMBL/GenBank/DDBJ databases">
        <title>Haplotype-resolved chromosome-level genome assembly of Huyou (Citrus changshanensis).</title>
        <authorList>
            <person name="Miao C."/>
            <person name="Chen W."/>
            <person name="Wu Y."/>
            <person name="Wang L."/>
            <person name="Zhao S."/>
            <person name="Grierson D."/>
            <person name="Xu C."/>
            <person name="Chen K."/>
        </authorList>
    </citation>
    <scope>NUCLEOTIDE SEQUENCE [LARGE SCALE GENOMIC DNA]</scope>
    <source>
        <strain evidence="1">01-14</strain>
        <tissue evidence="1">Leaf</tissue>
    </source>
</reference>
<keyword evidence="2" id="KW-1185">Reference proteome</keyword>
<proteinExistence type="predicted"/>
<protein>
    <submittedName>
        <fullName evidence="1">Uncharacterized protein</fullName>
    </submittedName>
</protein>
<comment type="caution">
    <text evidence="1">The sequence shown here is derived from an EMBL/GenBank/DDBJ whole genome shotgun (WGS) entry which is preliminary data.</text>
</comment>
<evidence type="ECO:0000313" key="2">
    <source>
        <dbReference type="Proteomes" id="UP001428341"/>
    </source>
</evidence>
<organism evidence="1 2">
    <name type="scientific">Citrus x changshan-huyou</name>
    <dbReference type="NCBI Taxonomy" id="2935761"/>
    <lineage>
        <taxon>Eukaryota</taxon>
        <taxon>Viridiplantae</taxon>
        <taxon>Streptophyta</taxon>
        <taxon>Embryophyta</taxon>
        <taxon>Tracheophyta</taxon>
        <taxon>Spermatophyta</taxon>
        <taxon>Magnoliopsida</taxon>
        <taxon>eudicotyledons</taxon>
        <taxon>Gunneridae</taxon>
        <taxon>Pentapetalae</taxon>
        <taxon>rosids</taxon>
        <taxon>malvids</taxon>
        <taxon>Sapindales</taxon>
        <taxon>Rutaceae</taxon>
        <taxon>Aurantioideae</taxon>
        <taxon>Citrus</taxon>
    </lineage>
</organism>
<accession>A0AAP0QF38</accession>
<dbReference type="Proteomes" id="UP001428341">
    <property type="component" value="Unassembled WGS sequence"/>
</dbReference>